<dbReference type="HOGENOM" id="CLU_187113_0_0_3"/>
<accession>U5QGA6</accession>
<dbReference type="RefSeq" id="WP_023171691.1">
    <property type="nucleotide sequence ID" value="NC_022600.1"/>
</dbReference>
<dbReference type="OrthoDB" id="487444at2"/>
<sequence length="80" mass="9229">MCICVNCAYVDRCQTYHTVETVHQQPHLSEEPDFEPVHPLINVNLYDHGQGMEWDVVGCESFTEETGRWARLRPGELIPT</sequence>
<dbReference type="InterPro" id="IPR019656">
    <property type="entry name" value="Uncharacterised_Ycf34"/>
</dbReference>
<gene>
    <name evidence="1" type="ORF">GKIL_0423</name>
</gene>
<dbReference type="PATRIC" id="fig|1183438.3.peg.423"/>
<evidence type="ECO:0000313" key="1">
    <source>
        <dbReference type="EMBL" id="AGY56669.1"/>
    </source>
</evidence>
<dbReference type="Proteomes" id="UP000017396">
    <property type="component" value="Chromosome"/>
</dbReference>
<dbReference type="eggNOG" id="ENOG5032S8W">
    <property type="taxonomic scope" value="Bacteria"/>
</dbReference>
<reference evidence="1 2" key="1">
    <citation type="journal article" date="2013" name="PLoS ONE">
        <title>Cultivation and Complete Genome Sequencing of Gloeobacter kilaueensis sp. nov., from a Lava Cave in Kilauea Caldera, Hawai'i.</title>
        <authorList>
            <person name="Saw J.H."/>
            <person name="Schatz M."/>
            <person name="Brown M.V."/>
            <person name="Kunkel D.D."/>
            <person name="Foster J.S."/>
            <person name="Shick H."/>
            <person name="Christensen S."/>
            <person name="Hou S."/>
            <person name="Wan X."/>
            <person name="Donachie S.P."/>
        </authorList>
    </citation>
    <scope>NUCLEOTIDE SEQUENCE [LARGE SCALE GENOMIC DNA]</scope>
    <source>
        <strain evidence="2">JS</strain>
    </source>
</reference>
<dbReference type="AlphaFoldDB" id="U5QGA6"/>
<dbReference type="STRING" id="1183438.GKIL_0423"/>
<keyword evidence="2" id="KW-1185">Reference proteome</keyword>
<evidence type="ECO:0000313" key="2">
    <source>
        <dbReference type="Proteomes" id="UP000017396"/>
    </source>
</evidence>
<dbReference type="Pfam" id="PF10718">
    <property type="entry name" value="Ycf34"/>
    <property type="match status" value="1"/>
</dbReference>
<dbReference type="KEGG" id="glj:GKIL_0423"/>
<evidence type="ECO:0008006" key="3">
    <source>
        <dbReference type="Google" id="ProtNLM"/>
    </source>
</evidence>
<name>U5QGA6_GLOK1</name>
<proteinExistence type="predicted"/>
<organism evidence="1 2">
    <name type="scientific">Gloeobacter kilaueensis (strain ATCC BAA-2537 / CCAP 1431/1 / ULC 316 / JS1)</name>
    <dbReference type="NCBI Taxonomy" id="1183438"/>
    <lineage>
        <taxon>Bacteria</taxon>
        <taxon>Bacillati</taxon>
        <taxon>Cyanobacteriota</taxon>
        <taxon>Cyanophyceae</taxon>
        <taxon>Gloeobacterales</taxon>
        <taxon>Gloeobacteraceae</taxon>
        <taxon>Gloeobacter</taxon>
    </lineage>
</organism>
<dbReference type="EMBL" id="CP003587">
    <property type="protein sequence ID" value="AGY56669.1"/>
    <property type="molecule type" value="Genomic_DNA"/>
</dbReference>
<protein>
    <recommendedName>
        <fullName evidence="3">Ycf34 family protein</fullName>
    </recommendedName>
</protein>